<keyword evidence="6" id="KW-0969">Cilium</keyword>
<evidence type="ECO:0000313" key="6">
    <source>
        <dbReference type="EMBL" id="QDL56093.1"/>
    </source>
</evidence>
<reference evidence="7" key="2">
    <citation type="journal article" date="2020" name="Int. J. Syst. Evol. Microbiol.">
        <title>Genomic insights into a novel species Rhodoferax aquaticus sp. nov., isolated from freshwater.</title>
        <authorList>
            <person name="Li T."/>
            <person name="Zhuo Y."/>
            <person name="Jin C.Z."/>
            <person name="Wu X."/>
            <person name="Ko S.R."/>
            <person name="Jin F.J."/>
            <person name="Ahn C.Y."/>
            <person name="Oh H.M."/>
            <person name="Lee H.G."/>
            <person name="Jin L."/>
        </authorList>
    </citation>
    <scope>NUCLEOTIDE SEQUENCE [LARGE SCALE GENOMIC DNA]</scope>
    <source>
        <strain evidence="7">Gr-4</strain>
    </source>
</reference>
<dbReference type="Proteomes" id="UP000317365">
    <property type="component" value="Chromosome"/>
</dbReference>
<feature type="domain" description="Flagellin N-terminal" evidence="4">
    <location>
        <begin position="5"/>
        <end position="141"/>
    </location>
</feature>
<dbReference type="EMBL" id="CP036282">
    <property type="protein sequence ID" value="QDL56093.1"/>
    <property type="molecule type" value="Genomic_DNA"/>
</dbReference>
<comment type="subcellular location">
    <subcellularLocation>
        <location evidence="3">Secreted</location>
    </subcellularLocation>
    <subcellularLocation>
        <location evidence="3">Bacterial flagellum</location>
    </subcellularLocation>
</comment>
<dbReference type="Gene3D" id="6.10.280.190">
    <property type="match status" value="1"/>
</dbReference>
<dbReference type="InterPro" id="IPR001492">
    <property type="entry name" value="Flagellin"/>
</dbReference>
<dbReference type="RefSeq" id="WP_142813399.1">
    <property type="nucleotide sequence ID" value="NZ_CP036282.1"/>
</dbReference>
<dbReference type="GO" id="GO:0005576">
    <property type="term" value="C:extracellular region"/>
    <property type="evidence" value="ECO:0007669"/>
    <property type="project" value="UniProtKB-SubCell"/>
</dbReference>
<organism evidence="6 7">
    <name type="scientific">Rhodoferax aquaticus</name>
    <dbReference type="NCBI Taxonomy" id="2527691"/>
    <lineage>
        <taxon>Bacteria</taxon>
        <taxon>Pseudomonadati</taxon>
        <taxon>Pseudomonadota</taxon>
        <taxon>Betaproteobacteria</taxon>
        <taxon>Burkholderiales</taxon>
        <taxon>Comamonadaceae</taxon>
        <taxon>Rhodoferax</taxon>
    </lineage>
</organism>
<dbReference type="SUPFAM" id="SSF64518">
    <property type="entry name" value="Phase 1 flagellin"/>
    <property type="match status" value="1"/>
</dbReference>
<evidence type="ECO:0000256" key="2">
    <source>
        <dbReference type="ARBA" id="ARBA00023143"/>
    </source>
</evidence>
<gene>
    <name evidence="6" type="ORF">EXZ61_19085</name>
</gene>
<keyword evidence="3" id="KW-0964">Secreted</keyword>
<dbReference type="GO" id="GO:0009288">
    <property type="term" value="C:bacterial-type flagellum"/>
    <property type="evidence" value="ECO:0007669"/>
    <property type="project" value="UniProtKB-SubCell"/>
</dbReference>
<dbReference type="GO" id="GO:0005198">
    <property type="term" value="F:structural molecule activity"/>
    <property type="evidence" value="ECO:0007669"/>
    <property type="project" value="UniProtKB-UniRule"/>
</dbReference>
<dbReference type="Gene3D" id="6.10.10.10">
    <property type="entry name" value="Flagellar export chaperone, C-terminal domain"/>
    <property type="match status" value="1"/>
</dbReference>
<keyword evidence="6" id="KW-0282">Flagellum</keyword>
<accession>A0A515EU40</accession>
<protein>
    <recommendedName>
        <fullName evidence="3">Flagellin</fullName>
    </recommendedName>
</protein>
<reference evidence="7" key="1">
    <citation type="submission" date="2019-02" db="EMBL/GenBank/DDBJ databases">
        <title>Complete genome sequence of Rhodoferax sp. Gr-4.</title>
        <authorList>
            <person name="Jin L."/>
        </authorList>
    </citation>
    <scope>NUCLEOTIDE SEQUENCE [LARGE SCALE GENOMIC DNA]</scope>
    <source>
        <strain evidence="7">Gr-4</strain>
    </source>
</reference>
<dbReference type="KEGG" id="rhg:EXZ61_19085"/>
<dbReference type="Pfam" id="PF00669">
    <property type="entry name" value="Flagellin_N"/>
    <property type="match status" value="1"/>
</dbReference>
<comment type="function">
    <text evidence="3">Flagellin is the subunit protein which polymerizes to form the filaments of bacterial flagella.</text>
</comment>
<evidence type="ECO:0000259" key="5">
    <source>
        <dbReference type="Pfam" id="PF00700"/>
    </source>
</evidence>
<dbReference type="Gene3D" id="2.30.220.10">
    <property type="entry name" value="f41 fragment of flagellin, C-terminal domain"/>
    <property type="match status" value="1"/>
</dbReference>
<dbReference type="PANTHER" id="PTHR42792:SF2">
    <property type="entry name" value="FLAGELLIN"/>
    <property type="match status" value="1"/>
</dbReference>
<dbReference type="PANTHER" id="PTHR42792">
    <property type="entry name" value="FLAGELLIN"/>
    <property type="match status" value="1"/>
</dbReference>
<evidence type="ECO:0000313" key="7">
    <source>
        <dbReference type="Proteomes" id="UP000317365"/>
    </source>
</evidence>
<evidence type="ECO:0000256" key="1">
    <source>
        <dbReference type="ARBA" id="ARBA00005709"/>
    </source>
</evidence>
<dbReference type="InterPro" id="IPR046358">
    <property type="entry name" value="Flagellin_C"/>
</dbReference>
<dbReference type="AlphaFoldDB" id="A0A515EU40"/>
<keyword evidence="2 3" id="KW-0975">Bacterial flagellum</keyword>
<keyword evidence="7" id="KW-1185">Reference proteome</keyword>
<proteinExistence type="inferred from homology"/>
<feature type="domain" description="Flagellin C-terminal" evidence="5">
    <location>
        <begin position="415"/>
        <end position="500"/>
    </location>
</feature>
<keyword evidence="6" id="KW-0966">Cell projection</keyword>
<dbReference type="Gene3D" id="1.20.1330.10">
    <property type="entry name" value="f41 fragment of flagellin, N-terminal domain"/>
    <property type="match status" value="1"/>
</dbReference>
<dbReference type="PRINTS" id="PR00207">
    <property type="entry name" value="FLAGELLIN"/>
</dbReference>
<dbReference type="Gene3D" id="2.170.280.10">
    <property type="entry name" value="f41 fragment of flagellin, middle domain"/>
    <property type="match status" value="1"/>
</dbReference>
<sequence length="501" mass="50910">MASTINTNINSLTAQRNLSVNQMSLSTSMQRLSSGLRINSAKDDAAGLAISDRMTAQIRGQSQAARNANDGISLAQTAEGALGEITTNLQRIRELAVQSANSTNTASDRASLDLEVQQRIKEIDRVSSQTQFNGRNLLDGSFGTAVFQVGANVSQTIELDLTDSKRTTNLGRRADYIGSAATFDGTKAIGAQGAGVSTASLASGDLKITVGNNAEVTVGASTVTATENAKGQTSQSAFAKVRAINQAGVPGLRAEANTTIKAAYTTTTVAYSMTINGTQVFNAAASGLTGEQFAEGVNRNAGATGVTASFSGGNITLTAADGRDIIVTAQTNDSTGLGAASTVAGENNTLNAALTTTGTTAWTAVGTVRLSANERIDLVGAGAAAAGFAAGGLALGSSSLYSASVTSVANANSTIDAIDSALAGVSTLRSTFGAIQNRFESVVANLASSVENLSASRSRIQDADFATETANLSRSQILQQAGTAMVAQANQLPQGVLALLR</sequence>
<evidence type="ECO:0000259" key="4">
    <source>
        <dbReference type="Pfam" id="PF00669"/>
    </source>
</evidence>
<comment type="similarity">
    <text evidence="1 3">Belongs to the bacterial flagellin family.</text>
</comment>
<dbReference type="InterPro" id="IPR042187">
    <property type="entry name" value="Flagellin_C_sub2"/>
</dbReference>
<evidence type="ECO:0000256" key="3">
    <source>
        <dbReference type="RuleBase" id="RU362073"/>
    </source>
</evidence>
<dbReference type="Pfam" id="PF00700">
    <property type="entry name" value="Flagellin_C"/>
    <property type="match status" value="1"/>
</dbReference>
<name>A0A515EU40_9BURK</name>
<dbReference type="InterPro" id="IPR001029">
    <property type="entry name" value="Flagellin_N"/>
</dbReference>